<name>A0A3E3E8R3_9FIRM</name>
<accession>A0A3E3E8R3</accession>
<comment type="caution">
    <text evidence="1">The sequence shown here is derived from an EMBL/GenBank/DDBJ whole genome shotgun (WGS) entry which is preliminary data.</text>
</comment>
<reference evidence="1 2" key="1">
    <citation type="submission" date="2018-08" db="EMBL/GenBank/DDBJ databases">
        <title>A genome reference for cultivated species of the human gut microbiota.</title>
        <authorList>
            <person name="Zou Y."/>
            <person name="Xue W."/>
            <person name="Luo G."/>
        </authorList>
    </citation>
    <scope>NUCLEOTIDE SEQUENCE [LARGE SCALE GENOMIC DNA]</scope>
    <source>
        <strain evidence="1 2">TF08-11</strain>
    </source>
</reference>
<dbReference type="STRING" id="1123313.GCA_000420345_00748"/>
<sequence length="134" mass="15269">MQNPKLILFDSVVFNTTDKTMHILDGSLGFYDYRHIKRAVILNERANHRGKSTPFLAVVPKGPGRPGVLLYSFLYVGIKIVMADHSILAIYISKEKTQVGTNQYWEDQTKAKEILMLIQKIIHKYAKEEAYLGG</sequence>
<protein>
    <submittedName>
        <fullName evidence="1">Uncharacterized protein</fullName>
    </submittedName>
</protein>
<proteinExistence type="predicted"/>
<dbReference type="Proteomes" id="UP000260721">
    <property type="component" value="Unassembled WGS sequence"/>
</dbReference>
<dbReference type="AlphaFoldDB" id="A0A3E3E8R3"/>
<evidence type="ECO:0000313" key="2">
    <source>
        <dbReference type="Proteomes" id="UP000260721"/>
    </source>
</evidence>
<dbReference type="EMBL" id="QUSK01000004">
    <property type="protein sequence ID" value="RGD77620.1"/>
    <property type="molecule type" value="Genomic_DNA"/>
</dbReference>
<gene>
    <name evidence="1" type="ORF">DXC78_02280</name>
</gene>
<evidence type="ECO:0000313" key="1">
    <source>
        <dbReference type="EMBL" id="RGD77620.1"/>
    </source>
</evidence>
<dbReference type="RefSeq" id="WP_117445528.1">
    <property type="nucleotide sequence ID" value="NZ_CALCIP010000030.1"/>
</dbReference>
<organism evidence="1 2">
    <name type="scientific">Faecalicoccus pleomorphus</name>
    <dbReference type="NCBI Taxonomy" id="1323"/>
    <lineage>
        <taxon>Bacteria</taxon>
        <taxon>Bacillati</taxon>
        <taxon>Bacillota</taxon>
        <taxon>Erysipelotrichia</taxon>
        <taxon>Erysipelotrichales</taxon>
        <taxon>Erysipelotrichaceae</taxon>
        <taxon>Faecalicoccus</taxon>
    </lineage>
</organism>